<dbReference type="NCBIfam" id="TIGR00229">
    <property type="entry name" value="sensory_box"/>
    <property type="match status" value="1"/>
</dbReference>
<dbReference type="Pfam" id="PF02518">
    <property type="entry name" value="HATPase_c"/>
    <property type="match status" value="1"/>
</dbReference>
<dbReference type="PANTHER" id="PTHR43065">
    <property type="entry name" value="SENSOR HISTIDINE KINASE"/>
    <property type="match status" value="1"/>
</dbReference>
<keyword evidence="9" id="KW-0812">Transmembrane</keyword>
<feature type="transmembrane region" description="Helical" evidence="9">
    <location>
        <begin position="191"/>
        <end position="211"/>
    </location>
</feature>
<dbReference type="KEGG" id="amol:AMOL_1310"/>
<dbReference type="EMBL" id="CP032098">
    <property type="protein sequence ID" value="AXX92286.1"/>
    <property type="molecule type" value="Genomic_DNA"/>
</dbReference>
<dbReference type="Proteomes" id="UP000221222">
    <property type="component" value="Unassembled WGS sequence"/>
</dbReference>
<dbReference type="InterPro" id="IPR003594">
    <property type="entry name" value="HATPase_dom"/>
</dbReference>
<dbReference type="SMART" id="SM00388">
    <property type="entry name" value="HisKA"/>
    <property type="match status" value="1"/>
</dbReference>
<dbReference type="InterPro" id="IPR003661">
    <property type="entry name" value="HisK_dim/P_dom"/>
</dbReference>
<dbReference type="SMART" id="SM00387">
    <property type="entry name" value="HATPase_c"/>
    <property type="match status" value="1"/>
</dbReference>
<accession>A0A2G1DGU7</accession>
<keyword evidence="8" id="KW-0902">Two-component regulatory system</keyword>
<keyword evidence="7" id="KW-0067">ATP-binding</keyword>
<evidence type="ECO:0000313" key="14">
    <source>
        <dbReference type="Proteomes" id="UP000221222"/>
    </source>
</evidence>
<evidence type="ECO:0000256" key="6">
    <source>
        <dbReference type="ARBA" id="ARBA00022777"/>
    </source>
</evidence>
<feature type="domain" description="PAC" evidence="11">
    <location>
        <begin position="315"/>
        <end position="367"/>
    </location>
</feature>
<proteinExistence type="predicted"/>
<dbReference type="InterPro" id="IPR000014">
    <property type="entry name" value="PAS"/>
</dbReference>
<dbReference type="InterPro" id="IPR035965">
    <property type="entry name" value="PAS-like_dom_sf"/>
</dbReference>
<dbReference type="InterPro" id="IPR036890">
    <property type="entry name" value="HATPase_C_sf"/>
</dbReference>
<dbReference type="InterPro" id="IPR013656">
    <property type="entry name" value="PAS_4"/>
</dbReference>
<dbReference type="AlphaFoldDB" id="A0A2G1DGU7"/>
<keyword evidence="5" id="KW-0547">Nucleotide-binding</keyword>
<dbReference type="InterPro" id="IPR005467">
    <property type="entry name" value="His_kinase_dom"/>
</dbReference>
<dbReference type="SUPFAM" id="SSF47384">
    <property type="entry name" value="Homodimeric domain of signal transducing histidine kinase"/>
    <property type="match status" value="1"/>
</dbReference>
<keyword evidence="4" id="KW-0808">Transferase</keyword>
<evidence type="ECO:0000259" key="11">
    <source>
        <dbReference type="PROSITE" id="PS50113"/>
    </source>
</evidence>
<gene>
    <name evidence="12" type="ORF">AMOL_1310</name>
    <name evidence="13" type="ORF">CPU12_09040</name>
</gene>
<dbReference type="Gene3D" id="1.10.287.130">
    <property type="match status" value="1"/>
</dbReference>
<dbReference type="GO" id="GO:0005524">
    <property type="term" value="F:ATP binding"/>
    <property type="evidence" value="ECO:0007669"/>
    <property type="project" value="UniProtKB-KW"/>
</dbReference>
<dbReference type="PROSITE" id="PS50109">
    <property type="entry name" value="HIS_KIN"/>
    <property type="match status" value="1"/>
</dbReference>
<dbReference type="PROSITE" id="PS50113">
    <property type="entry name" value="PAC"/>
    <property type="match status" value="1"/>
</dbReference>
<dbReference type="EMBL" id="NXFY01000013">
    <property type="protein sequence ID" value="PHO17729.1"/>
    <property type="molecule type" value="Genomic_DNA"/>
</dbReference>
<dbReference type="Gene3D" id="3.30.565.10">
    <property type="entry name" value="Histidine kinase-like ATPase, C-terminal domain"/>
    <property type="match status" value="1"/>
</dbReference>
<feature type="transmembrane region" description="Helical" evidence="9">
    <location>
        <begin position="12"/>
        <end position="32"/>
    </location>
</feature>
<organism evidence="13 14">
    <name type="scientific">Malaciobacter molluscorum LMG 25693</name>
    <dbReference type="NCBI Taxonomy" id="870501"/>
    <lineage>
        <taxon>Bacteria</taxon>
        <taxon>Pseudomonadati</taxon>
        <taxon>Campylobacterota</taxon>
        <taxon>Epsilonproteobacteria</taxon>
        <taxon>Campylobacterales</taxon>
        <taxon>Arcobacteraceae</taxon>
        <taxon>Malaciobacter</taxon>
    </lineage>
</organism>
<keyword evidence="14" id="KW-1185">Reference proteome</keyword>
<evidence type="ECO:0000256" key="1">
    <source>
        <dbReference type="ARBA" id="ARBA00000085"/>
    </source>
</evidence>
<dbReference type="PANTHER" id="PTHR43065:SF46">
    <property type="entry name" value="C4-DICARBOXYLATE TRANSPORT SENSOR PROTEIN DCTB"/>
    <property type="match status" value="1"/>
</dbReference>
<evidence type="ECO:0000256" key="5">
    <source>
        <dbReference type="ARBA" id="ARBA00022741"/>
    </source>
</evidence>
<evidence type="ECO:0000313" key="13">
    <source>
        <dbReference type="EMBL" id="PHO17729.1"/>
    </source>
</evidence>
<dbReference type="Proteomes" id="UP000262712">
    <property type="component" value="Chromosome"/>
</dbReference>
<dbReference type="InterPro" id="IPR004358">
    <property type="entry name" value="Sig_transdc_His_kin-like_C"/>
</dbReference>
<dbReference type="Pfam" id="PF08448">
    <property type="entry name" value="PAS_4"/>
    <property type="match status" value="1"/>
</dbReference>
<evidence type="ECO:0000256" key="4">
    <source>
        <dbReference type="ARBA" id="ARBA00022679"/>
    </source>
</evidence>
<dbReference type="EC" id="2.7.13.3" evidence="2"/>
<dbReference type="RefSeq" id="WP_099342787.1">
    <property type="nucleotide sequence ID" value="NZ_CP032098.1"/>
</dbReference>
<keyword evidence="9" id="KW-0472">Membrane</keyword>
<reference evidence="13 14" key="1">
    <citation type="submission" date="2017-09" db="EMBL/GenBank/DDBJ databases">
        <title>Arcobacter canalis sp. nov., a new species isolated from a water canal contaminated with urban sewage.</title>
        <authorList>
            <person name="Perez-Cataluna A."/>
            <person name="Salas-Masso N."/>
            <person name="Figueras M.J."/>
        </authorList>
    </citation>
    <scope>NUCLEOTIDE SEQUENCE [LARGE SCALE GENOMIC DNA]</scope>
    <source>
        <strain evidence="13 14">F98-3</strain>
    </source>
</reference>
<dbReference type="PRINTS" id="PR00344">
    <property type="entry name" value="BCTRLSENSOR"/>
</dbReference>
<evidence type="ECO:0000313" key="12">
    <source>
        <dbReference type="EMBL" id="AXX92286.1"/>
    </source>
</evidence>
<dbReference type="Pfam" id="PF00512">
    <property type="entry name" value="HisKA"/>
    <property type="match status" value="1"/>
</dbReference>
<keyword evidence="6 12" id="KW-0418">Kinase</keyword>
<dbReference type="CDD" id="cd00082">
    <property type="entry name" value="HisKA"/>
    <property type="match status" value="1"/>
</dbReference>
<evidence type="ECO:0000256" key="3">
    <source>
        <dbReference type="ARBA" id="ARBA00022553"/>
    </source>
</evidence>
<keyword evidence="3" id="KW-0597">Phosphoprotein</keyword>
<reference evidence="12 15" key="2">
    <citation type="submission" date="2018-08" db="EMBL/GenBank/DDBJ databases">
        <title>Complete genome of the Arcobacter molluscorum type strain LMG 25693.</title>
        <authorList>
            <person name="Miller W.G."/>
            <person name="Yee E."/>
            <person name="Bono J.L."/>
        </authorList>
    </citation>
    <scope>NUCLEOTIDE SEQUENCE [LARGE SCALE GENOMIC DNA]</scope>
    <source>
        <strain evidence="12 15">CECT 7696</strain>
    </source>
</reference>
<evidence type="ECO:0000313" key="15">
    <source>
        <dbReference type="Proteomes" id="UP000262712"/>
    </source>
</evidence>
<dbReference type="SUPFAM" id="SSF55785">
    <property type="entry name" value="PYP-like sensor domain (PAS domain)"/>
    <property type="match status" value="1"/>
</dbReference>
<evidence type="ECO:0000256" key="8">
    <source>
        <dbReference type="ARBA" id="ARBA00023012"/>
    </source>
</evidence>
<sequence>MSNLKIRDFTFYSFVILIIGLLLSTVIVFFFLQKIDLLNKKLTCLSNSKNSFLELKMNTENLLSTLNLEDKKIIWIKSIEEFDKQINTLTLEQKNRIGKLWYISKKEISKIDKILENNILQPQNLHKKSILSLQGELFIKDKNSELYKTILSLSRKIEFLLQYQDFIFQEFKKMDIIDKKTINKQIENMKIYSIFSSTIILIIVILTILIINKKITKIEKKLIKSQSNLSKKIEELQEAKLLLNNIIDSIPIAIFWKNTDFKYLGANKYFLNLAGYQVQEQIIGKTDFKLPWNTKDIIKYRKDDKSVIETGKHVLKTEESLLTKNKNRLDIITSKVPLTNTKGEIIGILGIFMDITDIKKMNEELDSKNKMIEQQSKMAAMGEMLENIAHQWRQPLSVISSSATGIKVKKEFEILDDEFLDEAINRITNSVNHLNQTIEDFRNYFKPDKKLTYFDIEECIEKVLFLTQSKIKNRDISIIKNLQKIKIFGLKNEFIQVIINIINNCIDALEEKNKQNKYIFFDSKVNKETNEITLEITDNADGIPENIINKIFNPYFTTKSNKNGTGIGLYMSKEMITKHMNGTLTAKNIEYSYNKLKLKGAKFILSIPIK</sequence>
<keyword evidence="9" id="KW-1133">Transmembrane helix</keyword>
<evidence type="ECO:0000256" key="2">
    <source>
        <dbReference type="ARBA" id="ARBA00012438"/>
    </source>
</evidence>
<dbReference type="InterPro" id="IPR000700">
    <property type="entry name" value="PAS-assoc_C"/>
</dbReference>
<evidence type="ECO:0000256" key="9">
    <source>
        <dbReference type="SAM" id="Phobius"/>
    </source>
</evidence>
<protein>
    <recommendedName>
        <fullName evidence="2">histidine kinase</fullName>
        <ecNumber evidence="2">2.7.13.3</ecNumber>
    </recommendedName>
</protein>
<evidence type="ECO:0000256" key="7">
    <source>
        <dbReference type="ARBA" id="ARBA00022840"/>
    </source>
</evidence>
<evidence type="ECO:0000259" key="10">
    <source>
        <dbReference type="PROSITE" id="PS50109"/>
    </source>
</evidence>
<dbReference type="Gene3D" id="3.30.450.20">
    <property type="entry name" value="PAS domain"/>
    <property type="match status" value="1"/>
</dbReference>
<feature type="domain" description="Histidine kinase" evidence="10">
    <location>
        <begin position="387"/>
        <end position="610"/>
    </location>
</feature>
<dbReference type="InterPro" id="IPR036097">
    <property type="entry name" value="HisK_dim/P_sf"/>
</dbReference>
<name>A0A2G1DGU7_9BACT</name>
<comment type="catalytic activity">
    <reaction evidence="1">
        <text>ATP + protein L-histidine = ADP + protein N-phospho-L-histidine.</text>
        <dbReference type="EC" id="2.7.13.3"/>
    </reaction>
</comment>
<dbReference type="GO" id="GO:0000155">
    <property type="term" value="F:phosphorelay sensor kinase activity"/>
    <property type="evidence" value="ECO:0007669"/>
    <property type="project" value="InterPro"/>
</dbReference>
<dbReference type="SUPFAM" id="SSF55874">
    <property type="entry name" value="ATPase domain of HSP90 chaperone/DNA topoisomerase II/histidine kinase"/>
    <property type="match status" value="1"/>
</dbReference>